<organism evidence="2">
    <name type="scientific">Rhizobium leguminosarum</name>
    <dbReference type="NCBI Taxonomy" id="384"/>
    <lineage>
        <taxon>Bacteria</taxon>
        <taxon>Pseudomonadati</taxon>
        <taxon>Pseudomonadota</taxon>
        <taxon>Alphaproteobacteria</taxon>
        <taxon>Hyphomicrobiales</taxon>
        <taxon>Rhizobiaceae</taxon>
        <taxon>Rhizobium/Agrobacterium group</taxon>
        <taxon>Rhizobium</taxon>
    </lineage>
</organism>
<dbReference type="PANTHER" id="PTHR34980:SF2">
    <property type="entry name" value="INNER MEMBRANE PROTEIN YHAH-RELATED"/>
    <property type="match status" value="1"/>
</dbReference>
<feature type="transmembrane region" description="Helical" evidence="1">
    <location>
        <begin position="27"/>
        <end position="51"/>
    </location>
</feature>
<name>A0A179BVZ4_RHILE</name>
<gene>
    <name evidence="2" type="ORF">A4U53_01500</name>
</gene>
<dbReference type="InterPro" id="IPR008523">
    <property type="entry name" value="DUF805"/>
</dbReference>
<keyword evidence="1" id="KW-0472">Membrane</keyword>
<dbReference type="GO" id="GO:0005886">
    <property type="term" value="C:plasma membrane"/>
    <property type="evidence" value="ECO:0007669"/>
    <property type="project" value="TreeGrafter"/>
</dbReference>
<keyword evidence="1" id="KW-0812">Transmembrane</keyword>
<feature type="transmembrane region" description="Helical" evidence="1">
    <location>
        <begin position="63"/>
        <end position="83"/>
    </location>
</feature>
<evidence type="ECO:0000256" key="1">
    <source>
        <dbReference type="SAM" id="Phobius"/>
    </source>
</evidence>
<dbReference type="AlphaFoldDB" id="A0A179BVZ4"/>
<evidence type="ECO:0000313" key="2">
    <source>
        <dbReference type="EMBL" id="OAP95545.1"/>
    </source>
</evidence>
<reference evidence="2" key="1">
    <citation type="submission" date="2016-04" db="EMBL/GenBank/DDBJ databases">
        <title>Fast-growing isolate from the root nodules of Vavilovia formosa.</title>
        <authorList>
            <person name="Kimeklis A."/>
            <person name="Safronova V."/>
            <person name="Belimov A."/>
            <person name="Andronov E."/>
        </authorList>
    </citation>
    <scope>NUCLEOTIDE SEQUENCE [LARGE SCALE GENOMIC DNA]</scope>
    <source>
        <strain evidence="2">Vaf-46</strain>
    </source>
</reference>
<protein>
    <recommendedName>
        <fullName evidence="3">DUF805 domain-containing protein</fullName>
    </recommendedName>
</protein>
<keyword evidence="1" id="KW-1133">Transmembrane helix</keyword>
<dbReference type="Pfam" id="PF05656">
    <property type="entry name" value="DUF805"/>
    <property type="match status" value="1"/>
</dbReference>
<dbReference type="eggNOG" id="COG3152">
    <property type="taxonomic scope" value="Bacteria"/>
</dbReference>
<evidence type="ECO:0008006" key="3">
    <source>
        <dbReference type="Google" id="ProtNLM"/>
    </source>
</evidence>
<dbReference type="EMBL" id="LWBS01000109">
    <property type="protein sequence ID" value="OAP95545.1"/>
    <property type="molecule type" value="Genomic_DNA"/>
</dbReference>
<comment type="caution">
    <text evidence="2">The sequence shown here is derived from an EMBL/GenBank/DDBJ whole genome shotgun (WGS) entry which is preliminary data.</text>
</comment>
<accession>A0A179BVZ4</accession>
<sequence>MGFIEAVGTALVQKYATFSGRASRSEYWWFVLFYFAVLFAIGIVCLVTSSFSDFRDGVPPPVGLLVFIGGLTWLAMFLPQVALQVRRFHDRNISAWWYLAVFVGGFVPYIGVIAGIAILVICLLPGTEGPNKFGPDPLRPQARAEIFA</sequence>
<dbReference type="PANTHER" id="PTHR34980">
    <property type="entry name" value="INNER MEMBRANE PROTEIN-RELATED-RELATED"/>
    <property type="match status" value="1"/>
</dbReference>
<proteinExistence type="predicted"/>
<feature type="transmembrane region" description="Helical" evidence="1">
    <location>
        <begin position="95"/>
        <end position="126"/>
    </location>
</feature>